<dbReference type="Proteomes" id="UP000007753">
    <property type="component" value="Chromosome 1"/>
</dbReference>
<sequence>MGRIRPGGEALDDPSCAHEGSARACHSLVSPGTRYPSDKPEAVDRVGRSRQATKRHFLPLALSSRQLKRTSPRMHLLHGGRNKSGHTFICSRAVAIG</sequence>
<feature type="compositionally biased region" description="Basic and acidic residues" evidence="1">
    <location>
        <begin position="36"/>
        <end position="47"/>
    </location>
</feature>
<accession>D4YYU9</accession>
<gene>
    <name evidence="2" type="ordered locus">SJA_C1-06970</name>
</gene>
<organism evidence="2 3">
    <name type="scientific">Sphingobium indicum (strain DSM 16413 / CCM 7287 / MTCC 6362 / UT26 / NBRC 101211 / UT26S)</name>
    <name type="common">Sphingobium japonicum</name>
    <dbReference type="NCBI Taxonomy" id="452662"/>
    <lineage>
        <taxon>Bacteria</taxon>
        <taxon>Pseudomonadati</taxon>
        <taxon>Pseudomonadota</taxon>
        <taxon>Alphaproteobacteria</taxon>
        <taxon>Sphingomonadales</taxon>
        <taxon>Sphingomonadaceae</taxon>
        <taxon>Sphingobium</taxon>
    </lineage>
</organism>
<reference evidence="2 3" key="1">
    <citation type="journal article" date="2010" name="J. Bacteriol.">
        <title>Complete genome sequence of the representative gamma-hexachlorocyclohexane-degrading bacterium Sphingobium japonicum UT26.</title>
        <authorList>
            <person name="Nagata Y."/>
            <person name="Ohtsubo Y."/>
            <person name="Endo R."/>
            <person name="Ichikawa N."/>
            <person name="Ankai A."/>
            <person name="Oguchi A."/>
            <person name="Fukui S."/>
            <person name="Fujita N."/>
            <person name="Tsuda M."/>
        </authorList>
    </citation>
    <scope>NUCLEOTIDE SEQUENCE [LARGE SCALE GENOMIC DNA]</scope>
    <source>
        <strain evidence="3">DSM 16413 / CCM 7287 / MTCC 6362 / UT26 / NBRC 101211 / UT26S</strain>
    </source>
</reference>
<evidence type="ECO:0000313" key="3">
    <source>
        <dbReference type="Proteomes" id="UP000007753"/>
    </source>
</evidence>
<name>D4YYU9_SPHIU</name>
<evidence type="ECO:0000256" key="1">
    <source>
        <dbReference type="SAM" id="MobiDB-lite"/>
    </source>
</evidence>
<dbReference type="KEGG" id="sjp:SJA_C1-06970"/>
<feature type="region of interest" description="Disordered" evidence="1">
    <location>
        <begin position="27"/>
        <end position="57"/>
    </location>
</feature>
<dbReference type="HOGENOM" id="CLU_2345234_0_0_5"/>
<dbReference type="AlphaFoldDB" id="D4YYU9"/>
<proteinExistence type="predicted"/>
<evidence type="ECO:0000313" key="2">
    <source>
        <dbReference type="EMBL" id="BAI95531.1"/>
    </source>
</evidence>
<protein>
    <submittedName>
        <fullName evidence="2">Uncharacterized protein</fullName>
    </submittedName>
</protein>
<dbReference type="EMBL" id="AP010803">
    <property type="protein sequence ID" value="BAI95531.1"/>
    <property type="molecule type" value="Genomic_DNA"/>
</dbReference>
<keyword evidence="3" id="KW-1185">Reference proteome</keyword>